<proteinExistence type="predicted"/>
<evidence type="ECO:0000313" key="2">
    <source>
        <dbReference type="Proteomes" id="UP000199242"/>
    </source>
</evidence>
<accession>A0ABY0QX93</accession>
<gene>
    <name evidence="1" type="ORF">SAMN05216273_11261</name>
</gene>
<keyword evidence="2" id="KW-1185">Reference proteome</keyword>
<comment type="caution">
    <text evidence="1">The sequence shown here is derived from an EMBL/GenBank/DDBJ whole genome shotgun (WGS) entry which is preliminary data.</text>
</comment>
<reference evidence="1 2" key="1">
    <citation type="submission" date="2016-10" db="EMBL/GenBank/DDBJ databases">
        <authorList>
            <person name="Varghese N."/>
            <person name="Submissions S."/>
        </authorList>
    </citation>
    <scope>NUCLEOTIDE SEQUENCE [LARGE SCALE GENOMIC DNA]</scope>
    <source>
        <strain evidence="1 2">CGMCC 1.10941</strain>
    </source>
</reference>
<name>A0ABY0QX93_9FLAO</name>
<evidence type="ECO:0000313" key="1">
    <source>
        <dbReference type="EMBL" id="SDM07694.1"/>
    </source>
</evidence>
<dbReference type="EMBL" id="FNHD01000012">
    <property type="protein sequence ID" value="SDM07694.1"/>
    <property type="molecule type" value="Genomic_DNA"/>
</dbReference>
<dbReference type="Proteomes" id="UP000199242">
    <property type="component" value="Unassembled WGS sequence"/>
</dbReference>
<organism evidence="1 2">
    <name type="scientific">Chryseobacterium taihuense</name>
    <dbReference type="NCBI Taxonomy" id="1141221"/>
    <lineage>
        <taxon>Bacteria</taxon>
        <taxon>Pseudomonadati</taxon>
        <taxon>Bacteroidota</taxon>
        <taxon>Flavobacteriia</taxon>
        <taxon>Flavobacteriales</taxon>
        <taxon>Weeksellaceae</taxon>
        <taxon>Chryseobacterium group</taxon>
        <taxon>Chryseobacterium</taxon>
    </lineage>
</organism>
<sequence>MQVVDVNIIKKNAVYTSLQNMPAENLINSV</sequence>
<protein>
    <submittedName>
        <fullName evidence="1">Uncharacterized protein</fullName>
    </submittedName>
</protein>